<evidence type="ECO:0000256" key="6">
    <source>
        <dbReference type="SAM" id="Coils"/>
    </source>
</evidence>
<keyword evidence="9" id="KW-1185">Reference proteome</keyword>
<dbReference type="InterPro" id="IPR000432">
    <property type="entry name" value="DNA_mismatch_repair_MutS_C"/>
</dbReference>
<keyword evidence="4" id="KW-0067">ATP-binding</keyword>
<dbReference type="AlphaFoldDB" id="A0ABD2IZ80"/>
<dbReference type="PROSITE" id="PS00486">
    <property type="entry name" value="DNA_MISMATCH_REPAIR_2"/>
    <property type="match status" value="1"/>
</dbReference>
<name>A0ABD2IZ80_HETSC</name>
<sequence length="846" mass="95888">MSSDLKEKEVLKILKQKALGTVAIFEQKGFFRCYGDDVYTLANEILMSHVAIQFIRIGSEDVPYHNMNNAQYSRIVKDLVLLLRYRIELYEEITPNKFILKAKGSIGNMEDFEDIVSGSIELAELSTIMCAWLNDDDLSTENKISLVFCNSQEMRIVIAELNDTPNFTLFEQCFAAFQPSECLLIKQNAKNAPNRFKKLENVIQRAQAQRNYLEKEVEEDVEKCKAEVRRLFHQKFSDFEFPPIVWVVMHSLLSHCQLLADSHQSEGAFSVVRFGQHGFMHLSNATLRALDIFTISGEIDASAVFSSPSVTLFDHMNKCRSQPGKRLIREWLRQPLFNIRQIEERLDIVETLINFTSIRQSLYNDYLRRIPDIKFLARKLVQRKAGLIDCFRLYQTIVLLKKIAFLFNEMDNELDQKRLSSLDEMIRQPLHHSITEFERFKSLVENTMDFEYLKENGQYRIRPEIDENLATLAKQIRELDAKAQKESDKMASRLKVEVKIESKCDVGFFFRITLKSEAALRCLPNVRILDSTKGGGVRFQTKSLDSLNDEFREWSKMYENGQSELSKAVLNTCAGYSNAFNVLADRIGVVDVLTSFAIVACSSANQYARPKILEKGSGVLELRECRHPMVEQLEGVQFIPNDLVMGKGAENSQFIVLTGANMGGKSTYLKAAALTVLMGQIGSFVPCTSATFSLVDGIYTRVGAGDFQCKGISTFMAEMMDCSTILECATEHSLILIDELGRGTSTYDGFGLAYAISEDIISRVGCFAMFATHFHEISRLQSKYPGKVKNYRMDTICENGELTILFRVVSGVADRSFGLNIAKVVGFADEIIKDAEVILNQLEAGE</sequence>
<keyword evidence="6" id="KW-0175">Coiled coil</keyword>
<dbReference type="SMART" id="SM00533">
    <property type="entry name" value="MUTSd"/>
    <property type="match status" value="1"/>
</dbReference>
<feature type="coiled-coil region" evidence="6">
    <location>
        <begin position="189"/>
        <end position="234"/>
    </location>
</feature>
<dbReference type="InterPro" id="IPR045076">
    <property type="entry name" value="MutS"/>
</dbReference>
<dbReference type="Gene3D" id="3.40.1170.10">
    <property type="entry name" value="DNA repair protein MutS, domain I"/>
    <property type="match status" value="1"/>
</dbReference>
<dbReference type="SMART" id="SM00534">
    <property type="entry name" value="MUTSac"/>
    <property type="match status" value="1"/>
</dbReference>
<evidence type="ECO:0000313" key="8">
    <source>
        <dbReference type="EMBL" id="KAL3083180.1"/>
    </source>
</evidence>
<dbReference type="InterPro" id="IPR036187">
    <property type="entry name" value="DNA_mismatch_repair_MutS_sf"/>
</dbReference>
<dbReference type="InterPro" id="IPR011184">
    <property type="entry name" value="DNA_mismatch_repair_Msh2"/>
</dbReference>
<evidence type="ECO:0000256" key="1">
    <source>
        <dbReference type="ARBA" id="ARBA00006271"/>
    </source>
</evidence>
<dbReference type="Proteomes" id="UP001620645">
    <property type="component" value="Unassembled WGS sequence"/>
</dbReference>
<evidence type="ECO:0000256" key="5">
    <source>
        <dbReference type="ARBA" id="ARBA00023125"/>
    </source>
</evidence>
<dbReference type="PANTHER" id="PTHR11361">
    <property type="entry name" value="DNA MISMATCH REPAIR PROTEIN MUTS FAMILY MEMBER"/>
    <property type="match status" value="1"/>
</dbReference>
<feature type="domain" description="DNA mismatch repair proteins mutS family" evidence="7">
    <location>
        <begin position="733"/>
        <end position="749"/>
    </location>
</feature>
<comment type="caution">
    <text evidence="8">The sequence shown here is derived from an EMBL/GenBank/DDBJ whole genome shotgun (WGS) entry which is preliminary data.</text>
</comment>
<keyword evidence="5" id="KW-0238">DNA-binding</keyword>
<dbReference type="PIRSF" id="PIRSF005813">
    <property type="entry name" value="MSH2"/>
    <property type="match status" value="1"/>
</dbReference>
<dbReference type="Pfam" id="PF05190">
    <property type="entry name" value="MutS_IV"/>
    <property type="match status" value="1"/>
</dbReference>
<dbReference type="Gene3D" id="3.30.420.110">
    <property type="entry name" value="MutS, connector domain"/>
    <property type="match status" value="1"/>
</dbReference>
<comment type="similarity">
    <text evidence="1">Belongs to the DNA mismatch repair MutS family.</text>
</comment>
<dbReference type="InterPro" id="IPR027417">
    <property type="entry name" value="P-loop_NTPase"/>
</dbReference>
<dbReference type="InterPro" id="IPR016151">
    <property type="entry name" value="DNA_mismatch_repair_MutS_N"/>
</dbReference>
<keyword evidence="2" id="KW-0547">Nucleotide-binding</keyword>
<dbReference type="Gene3D" id="3.40.50.300">
    <property type="entry name" value="P-loop containing nucleotide triphosphate hydrolases"/>
    <property type="match status" value="1"/>
</dbReference>
<dbReference type="InterPro" id="IPR007861">
    <property type="entry name" value="DNA_mismatch_repair_MutS_clamp"/>
</dbReference>
<evidence type="ECO:0000259" key="7">
    <source>
        <dbReference type="PROSITE" id="PS00486"/>
    </source>
</evidence>
<dbReference type="GO" id="GO:0006974">
    <property type="term" value="P:DNA damage response"/>
    <property type="evidence" value="ECO:0007669"/>
    <property type="project" value="UniProtKB-KW"/>
</dbReference>
<dbReference type="Pfam" id="PF01624">
    <property type="entry name" value="MutS_I"/>
    <property type="match status" value="1"/>
</dbReference>
<dbReference type="EMBL" id="JBICCN010000254">
    <property type="protein sequence ID" value="KAL3083180.1"/>
    <property type="molecule type" value="Genomic_DNA"/>
</dbReference>
<evidence type="ECO:0000256" key="2">
    <source>
        <dbReference type="ARBA" id="ARBA00022741"/>
    </source>
</evidence>
<accession>A0ABD2IZ80</accession>
<dbReference type="InterPro" id="IPR007696">
    <property type="entry name" value="DNA_mismatch_repair_MutS_core"/>
</dbReference>
<dbReference type="GO" id="GO:0003677">
    <property type="term" value="F:DNA binding"/>
    <property type="evidence" value="ECO:0007669"/>
    <property type="project" value="UniProtKB-KW"/>
</dbReference>
<reference evidence="8 9" key="1">
    <citation type="submission" date="2024-10" db="EMBL/GenBank/DDBJ databases">
        <authorList>
            <person name="Kim D."/>
        </authorList>
    </citation>
    <scope>NUCLEOTIDE SEQUENCE [LARGE SCALE GENOMIC DNA]</scope>
    <source>
        <strain evidence="8">Taebaek</strain>
    </source>
</reference>
<dbReference type="Pfam" id="PF05192">
    <property type="entry name" value="MutS_III"/>
    <property type="match status" value="1"/>
</dbReference>
<dbReference type="Gene3D" id="1.10.1420.10">
    <property type="match status" value="2"/>
</dbReference>
<dbReference type="SUPFAM" id="SSF48334">
    <property type="entry name" value="DNA repair protein MutS, domain III"/>
    <property type="match status" value="1"/>
</dbReference>
<keyword evidence="3" id="KW-0227">DNA damage</keyword>
<dbReference type="InterPro" id="IPR036678">
    <property type="entry name" value="MutS_con_dom_sf"/>
</dbReference>
<organism evidence="8 9">
    <name type="scientific">Heterodera schachtii</name>
    <name type="common">Sugarbeet cyst nematode worm</name>
    <name type="synonym">Tylenchus schachtii</name>
    <dbReference type="NCBI Taxonomy" id="97005"/>
    <lineage>
        <taxon>Eukaryota</taxon>
        <taxon>Metazoa</taxon>
        <taxon>Ecdysozoa</taxon>
        <taxon>Nematoda</taxon>
        <taxon>Chromadorea</taxon>
        <taxon>Rhabditida</taxon>
        <taxon>Tylenchina</taxon>
        <taxon>Tylenchomorpha</taxon>
        <taxon>Tylenchoidea</taxon>
        <taxon>Heteroderidae</taxon>
        <taxon>Heteroderinae</taxon>
        <taxon>Heterodera</taxon>
    </lineage>
</organism>
<dbReference type="GO" id="GO:0005524">
    <property type="term" value="F:ATP binding"/>
    <property type="evidence" value="ECO:0007669"/>
    <property type="project" value="UniProtKB-KW"/>
</dbReference>
<evidence type="ECO:0000256" key="4">
    <source>
        <dbReference type="ARBA" id="ARBA00022840"/>
    </source>
</evidence>
<dbReference type="PANTHER" id="PTHR11361:SF145">
    <property type="entry name" value="DNA MISMATCH REPAIR PROTEINS MUTS FAMILY DOMAIN-CONTAINING PROTEIN"/>
    <property type="match status" value="1"/>
</dbReference>
<gene>
    <name evidence="8" type="ORF">niasHS_010982</name>
</gene>
<dbReference type="InterPro" id="IPR007695">
    <property type="entry name" value="DNA_mismatch_repair_MutS-lik_N"/>
</dbReference>
<evidence type="ECO:0000313" key="9">
    <source>
        <dbReference type="Proteomes" id="UP001620645"/>
    </source>
</evidence>
<dbReference type="Pfam" id="PF00488">
    <property type="entry name" value="MutS_V"/>
    <property type="match status" value="1"/>
</dbReference>
<proteinExistence type="inferred from homology"/>
<evidence type="ECO:0000256" key="3">
    <source>
        <dbReference type="ARBA" id="ARBA00022763"/>
    </source>
</evidence>
<protein>
    <recommendedName>
        <fullName evidence="7">DNA mismatch repair proteins mutS family domain-containing protein</fullName>
    </recommendedName>
</protein>
<dbReference type="SUPFAM" id="SSF52540">
    <property type="entry name" value="P-loop containing nucleoside triphosphate hydrolases"/>
    <property type="match status" value="1"/>
</dbReference>